<evidence type="ECO:0000256" key="1">
    <source>
        <dbReference type="SAM" id="Coils"/>
    </source>
</evidence>
<comment type="caution">
    <text evidence="3">The sequence shown here is derived from an EMBL/GenBank/DDBJ whole genome shotgun (WGS) entry which is preliminary data.</text>
</comment>
<organism evidence="3 4">
    <name type="scientific">Candidatus Sungbacteria bacterium RIFCSPHIGHO2_02_FULL_52_23</name>
    <dbReference type="NCBI Taxonomy" id="1802274"/>
    <lineage>
        <taxon>Bacteria</taxon>
        <taxon>Candidatus Sungiibacteriota</taxon>
    </lineage>
</organism>
<evidence type="ECO:0000313" key="3">
    <source>
        <dbReference type="EMBL" id="OHA02455.1"/>
    </source>
</evidence>
<dbReference type="Proteomes" id="UP000178510">
    <property type="component" value="Unassembled WGS sequence"/>
</dbReference>
<reference evidence="3 4" key="1">
    <citation type="journal article" date="2016" name="Nat. Commun.">
        <title>Thousands of microbial genomes shed light on interconnected biogeochemical processes in an aquifer system.</title>
        <authorList>
            <person name="Anantharaman K."/>
            <person name="Brown C.T."/>
            <person name="Hug L.A."/>
            <person name="Sharon I."/>
            <person name="Castelle C.J."/>
            <person name="Probst A.J."/>
            <person name="Thomas B.C."/>
            <person name="Singh A."/>
            <person name="Wilkins M.J."/>
            <person name="Karaoz U."/>
            <person name="Brodie E.L."/>
            <person name="Williams K.H."/>
            <person name="Hubbard S.S."/>
            <person name="Banfield J.F."/>
        </authorList>
    </citation>
    <scope>NUCLEOTIDE SEQUENCE [LARGE SCALE GENOMIC DNA]</scope>
</reference>
<evidence type="ECO:0000313" key="4">
    <source>
        <dbReference type="Proteomes" id="UP000178510"/>
    </source>
</evidence>
<gene>
    <name evidence="3" type="ORF">A3J58_02725</name>
</gene>
<evidence type="ECO:0000256" key="2">
    <source>
        <dbReference type="SAM" id="MobiDB-lite"/>
    </source>
</evidence>
<name>A0A1G2KSN5_9BACT</name>
<dbReference type="EMBL" id="MHQM01000046">
    <property type="protein sequence ID" value="OHA02455.1"/>
    <property type="molecule type" value="Genomic_DNA"/>
</dbReference>
<sequence length="107" mass="12259">MKFGEFFRSAPKEESNPETSAPHLKPEEEQYLAALENLVRMRMKNAILFLSFGDVRADQRELETVKESLADAMKKFGFTPEQTHDALQRLNTEAEEAAARERETPKS</sequence>
<feature type="coiled-coil region" evidence="1">
    <location>
        <begin position="55"/>
        <end position="104"/>
    </location>
</feature>
<feature type="region of interest" description="Disordered" evidence="2">
    <location>
        <begin position="1"/>
        <end position="27"/>
    </location>
</feature>
<protein>
    <submittedName>
        <fullName evidence="3">Uncharacterized protein</fullName>
    </submittedName>
</protein>
<accession>A0A1G2KSN5</accession>
<dbReference type="STRING" id="1802274.A3J58_02725"/>
<dbReference type="AlphaFoldDB" id="A0A1G2KSN5"/>
<proteinExistence type="predicted"/>
<keyword evidence="1" id="KW-0175">Coiled coil</keyword>